<proteinExistence type="predicted"/>
<keyword evidence="4" id="KW-1185">Reference proteome</keyword>
<dbReference type="EMBL" id="JAEHOD010000041">
    <property type="protein sequence ID" value="KAG2439050.1"/>
    <property type="molecule type" value="Genomic_DNA"/>
</dbReference>
<feature type="domain" description="C2" evidence="2">
    <location>
        <begin position="1"/>
        <end position="106"/>
    </location>
</feature>
<dbReference type="CDD" id="cd00030">
    <property type="entry name" value="C2"/>
    <property type="match status" value="1"/>
</dbReference>
<gene>
    <name evidence="3" type="ORF">HYH02_006578</name>
</gene>
<organism evidence="3 4">
    <name type="scientific">Chlamydomonas schloesseri</name>
    <dbReference type="NCBI Taxonomy" id="2026947"/>
    <lineage>
        <taxon>Eukaryota</taxon>
        <taxon>Viridiplantae</taxon>
        <taxon>Chlorophyta</taxon>
        <taxon>core chlorophytes</taxon>
        <taxon>Chlorophyceae</taxon>
        <taxon>CS clade</taxon>
        <taxon>Chlamydomonadales</taxon>
        <taxon>Chlamydomonadaceae</taxon>
        <taxon>Chlamydomonas</taxon>
    </lineage>
</organism>
<reference evidence="3" key="1">
    <citation type="journal article" date="2020" name="bioRxiv">
        <title>Comparative genomics of Chlamydomonas.</title>
        <authorList>
            <person name="Craig R.J."/>
            <person name="Hasan A.R."/>
            <person name="Ness R.W."/>
            <person name="Keightley P.D."/>
        </authorList>
    </citation>
    <scope>NUCLEOTIDE SEQUENCE</scope>
    <source>
        <strain evidence="3">CCAP 11/173</strain>
    </source>
</reference>
<evidence type="ECO:0000313" key="4">
    <source>
        <dbReference type="Proteomes" id="UP000613740"/>
    </source>
</evidence>
<evidence type="ECO:0000313" key="3">
    <source>
        <dbReference type="EMBL" id="KAG2439050.1"/>
    </source>
</evidence>
<evidence type="ECO:0000259" key="2">
    <source>
        <dbReference type="PROSITE" id="PS50004"/>
    </source>
</evidence>
<accession>A0A835THW9</accession>
<dbReference type="PANTHER" id="PTHR47052">
    <property type="entry name" value="CONSERVED SERINE PROLINE-RICH PROTEIN (AFU_ORTHOLOGUE AFUA_2G01790)"/>
    <property type="match status" value="1"/>
</dbReference>
<dbReference type="SUPFAM" id="SSF49562">
    <property type="entry name" value="C2 domain (Calcium/lipid-binding domain, CaLB)"/>
    <property type="match status" value="1"/>
</dbReference>
<dbReference type="PANTHER" id="PTHR47052:SF3">
    <property type="entry name" value="INGRESSION PROTEIN 1"/>
    <property type="match status" value="1"/>
</dbReference>
<dbReference type="Pfam" id="PF00168">
    <property type="entry name" value="C2"/>
    <property type="match status" value="1"/>
</dbReference>
<dbReference type="InterPro" id="IPR000008">
    <property type="entry name" value="C2_dom"/>
</dbReference>
<comment type="caution">
    <text evidence="3">The sequence shown here is derived from an EMBL/GenBank/DDBJ whole genome shotgun (WGS) entry which is preliminary data.</text>
</comment>
<dbReference type="PROSITE" id="PS50004">
    <property type="entry name" value="C2"/>
    <property type="match status" value="1"/>
</dbReference>
<name>A0A835THW9_9CHLO</name>
<sequence length="272" mass="30674">MALEAGFLSVTVEFAQHIKDADWFGRQDPYCIIRVGGQTFRTRTAVDGGRNPVWNETFSFELVNENDMELNLMEEKLMGRDASLGSATVSLARARQAGSDRIQAPVISPHHHKQHGIVSLLLQWQRNGGWQQQLEQQQAASAPPLPQEYQQQLQLQLQQQQLQLPQFANTYGGQQPAVGAQQQPSQQFPAQPTYNAGYGQAAPMQPVPMQAAPMQAPSCQPYLPQALPYPGLYDRTYPCYDYPPHHPHHHRHHHHHSGRMVEVIEVVEVLPF</sequence>
<protein>
    <recommendedName>
        <fullName evidence="2">C2 domain-containing protein</fullName>
    </recommendedName>
</protein>
<dbReference type="Gene3D" id="2.60.40.150">
    <property type="entry name" value="C2 domain"/>
    <property type="match status" value="1"/>
</dbReference>
<dbReference type="AlphaFoldDB" id="A0A835THW9"/>
<dbReference type="OrthoDB" id="419768at2759"/>
<dbReference type="SMART" id="SM00239">
    <property type="entry name" value="C2"/>
    <property type="match status" value="1"/>
</dbReference>
<evidence type="ECO:0000256" key="1">
    <source>
        <dbReference type="SAM" id="MobiDB-lite"/>
    </source>
</evidence>
<dbReference type="Proteomes" id="UP000613740">
    <property type="component" value="Unassembled WGS sequence"/>
</dbReference>
<feature type="compositionally biased region" description="Low complexity" evidence="1">
    <location>
        <begin position="173"/>
        <end position="192"/>
    </location>
</feature>
<dbReference type="InterPro" id="IPR052981">
    <property type="entry name" value="Ingression_C2_domain"/>
</dbReference>
<feature type="region of interest" description="Disordered" evidence="1">
    <location>
        <begin position="173"/>
        <end position="194"/>
    </location>
</feature>
<dbReference type="InterPro" id="IPR035892">
    <property type="entry name" value="C2_domain_sf"/>
</dbReference>